<dbReference type="GO" id="GO:0016020">
    <property type="term" value="C:membrane"/>
    <property type="evidence" value="ECO:0007669"/>
    <property type="project" value="InterPro"/>
</dbReference>
<sequence length="96" mass="11180">MQAVLYVLLQVLNLYMYILIASAIMSWLVAFNVVNLRNQVVSAIASFLYTMTEPLLRPIRRFMPNTGGLDLSFLVLWFGIILLEQIIIRYVYPYVF</sequence>
<reference evidence="3" key="1">
    <citation type="submission" date="2016-08" db="EMBL/GenBank/DDBJ databases">
        <authorList>
            <person name="Seilhamer J.J."/>
        </authorList>
    </citation>
    <scope>NUCLEOTIDE SEQUENCE</scope>
    <source>
        <strain evidence="3">86</strain>
    </source>
</reference>
<name>A0A212LKJ5_9HYPH</name>
<keyword evidence="2" id="KW-1133">Transmembrane helix</keyword>
<dbReference type="RefSeq" id="WP_100081330.1">
    <property type="nucleotide sequence ID" value="NZ_LT608334.1"/>
</dbReference>
<keyword evidence="2" id="KW-0812">Transmembrane</keyword>
<feature type="transmembrane region" description="Helical" evidence="2">
    <location>
        <begin position="12"/>
        <end position="34"/>
    </location>
</feature>
<accession>A0A212LKJ5</accession>
<dbReference type="EMBL" id="FMJD01000010">
    <property type="protein sequence ID" value="SCM78034.1"/>
    <property type="molecule type" value="Genomic_DNA"/>
</dbReference>
<organism evidence="3">
    <name type="scientific">uncultured Pleomorphomonas sp</name>
    <dbReference type="NCBI Taxonomy" id="442121"/>
    <lineage>
        <taxon>Bacteria</taxon>
        <taxon>Pseudomonadati</taxon>
        <taxon>Pseudomonadota</taxon>
        <taxon>Alphaproteobacteria</taxon>
        <taxon>Hyphomicrobiales</taxon>
        <taxon>Pleomorphomonadaceae</taxon>
        <taxon>Pleomorphomonas</taxon>
        <taxon>environmental samples</taxon>
    </lineage>
</organism>
<evidence type="ECO:0000256" key="2">
    <source>
        <dbReference type="SAM" id="Phobius"/>
    </source>
</evidence>
<evidence type="ECO:0000313" key="3">
    <source>
        <dbReference type="EMBL" id="SCM78034.1"/>
    </source>
</evidence>
<evidence type="ECO:0008006" key="4">
    <source>
        <dbReference type="Google" id="ProtNLM"/>
    </source>
</evidence>
<dbReference type="AlphaFoldDB" id="A0A212LKJ5"/>
<evidence type="ECO:0000256" key="1">
    <source>
        <dbReference type="ARBA" id="ARBA00010894"/>
    </source>
</evidence>
<comment type="similarity">
    <text evidence="1">Belongs to the YggT family.</text>
</comment>
<feature type="transmembrane region" description="Helical" evidence="2">
    <location>
        <begin position="71"/>
        <end position="92"/>
    </location>
</feature>
<gene>
    <name evidence="3" type="ORF">KL86PLE_60356</name>
</gene>
<dbReference type="PANTHER" id="PTHR33219:SF14">
    <property type="entry name" value="PROTEIN COFACTOR ASSEMBLY OF COMPLEX C SUBUNIT B CCB3, CHLOROPLASTIC-RELATED"/>
    <property type="match status" value="1"/>
</dbReference>
<proteinExistence type="inferred from homology"/>
<protein>
    <recommendedName>
        <fullName evidence="4">YggT family protein</fullName>
    </recommendedName>
</protein>
<dbReference type="InterPro" id="IPR003425">
    <property type="entry name" value="CCB3/YggT"/>
</dbReference>
<dbReference type="Pfam" id="PF02325">
    <property type="entry name" value="CCB3_YggT"/>
    <property type="match status" value="1"/>
</dbReference>
<dbReference type="PANTHER" id="PTHR33219">
    <property type="entry name" value="YLMG HOMOLOG PROTEIN 2, CHLOROPLASTIC"/>
    <property type="match status" value="1"/>
</dbReference>
<keyword evidence="2" id="KW-0472">Membrane</keyword>